<dbReference type="InterPro" id="IPR029756">
    <property type="entry name" value="MTH1187/YkoF-like"/>
</dbReference>
<dbReference type="Pfam" id="PF01910">
    <property type="entry name" value="Thiamine_BP"/>
    <property type="match status" value="1"/>
</dbReference>
<dbReference type="PANTHER" id="PTHR33777">
    <property type="entry name" value="UPF0045 PROTEIN ECM15"/>
    <property type="match status" value="1"/>
</dbReference>
<dbReference type="EMBL" id="JBJUVG010000016">
    <property type="protein sequence ID" value="MFM9414422.1"/>
    <property type="molecule type" value="Genomic_DNA"/>
</dbReference>
<accession>A0ABW9H1U6</accession>
<sequence length="103" mass="11363">MTIAELTLIPIGGESSSCSQYVAGALDVLVDFPDLSYRLNPMGTVLEGSMDDILAAIKAMRETVFDKGVPRVYMVIKIDERRDKDNTMDEKLASVAAKRKNDH</sequence>
<keyword evidence="4" id="KW-1185">Reference proteome</keyword>
<dbReference type="InterPro" id="IPR051614">
    <property type="entry name" value="UPF0045_domain"/>
</dbReference>
<dbReference type="Proteomes" id="UP001631949">
    <property type="component" value="Unassembled WGS sequence"/>
</dbReference>
<comment type="caution">
    <text evidence="3">The sequence shown here is derived from an EMBL/GenBank/DDBJ whole genome shotgun (WGS) entry which is preliminary data.</text>
</comment>
<evidence type="ECO:0000313" key="3">
    <source>
        <dbReference type="EMBL" id="MFM9414422.1"/>
    </source>
</evidence>
<feature type="domain" description="Thiamine-binding protein" evidence="2">
    <location>
        <begin position="4"/>
        <end position="95"/>
    </location>
</feature>
<dbReference type="RefSeq" id="WP_408978036.1">
    <property type="nucleotide sequence ID" value="NZ_JBJUVG010000016.1"/>
</dbReference>
<evidence type="ECO:0000259" key="2">
    <source>
        <dbReference type="Pfam" id="PF01910"/>
    </source>
</evidence>
<evidence type="ECO:0000313" key="4">
    <source>
        <dbReference type="Proteomes" id="UP001631949"/>
    </source>
</evidence>
<gene>
    <name evidence="3" type="ORF">ACKQTC_08590</name>
</gene>
<reference evidence="3 4" key="1">
    <citation type="journal article" date="2016" name="Int. J. Syst. Evol. Microbiol.">
        <title>Peptococcus simiae sp. nov., isolated from rhesus macaque faeces and emended description of the genus Peptococcus.</title>
        <authorList>
            <person name="Shkoporov A.N."/>
            <person name="Efimov B.A."/>
            <person name="Kondova I."/>
            <person name="Ouwerling B."/>
            <person name="Chaplin A.V."/>
            <person name="Shcherbakova V.A."/>
            <person name="Langermans J.A.M."/>
        </authorList>
    </citation>
    <scope>NUCLEOTIDE SEQUENCE [LARGE SCALE GENOMIC DNA]</scope>
    <source>
        <strain evidence="3 4">M108</strain>
    </source>
</reference>
<dbReference type="InterPro" id="IPR002767">
    <property type="entry name" value="Thiamine_BP"/>
</dbReference>
<protein>
    <submittedName>
        <fullName evidence="3">MTH1187 family thiamine-binding protein</fullName>
    </submittedName>
</protein>
<dbReference type="SUPFAM" id="SSF89957">
    <property type="entry name" value="MTH1187/YkoF-like"/>
    <property type="match status" value="1"/>
</dbReference>
<dbReference type="Gene3D" id="3.30.70.930">
    <property type="match status" value="1"/>
</dbReference>
<evidence type="ECO:0000256" key="1">
    <source>
        <dbReference type="ARBA" id="ARBA00010272"/>
    </source>
</evidence>
<proteinExistence type="inferred from homology"/>
<comment type="similarity">
    <text evidence="1">Belongs to the UPF0045 family.</text>
</comment>
<organism evidence="3 4">
    <name type="scientific">Peptococcus simiae</name>
    <dbReference type="NCBI Taxonomy" id="1643805"/>
    <lineage>
        <taxon>Bacteria</taxon>
        <taxon>Bacillati</taxon>
        <taxon>Bacillota</taxon>
        <taxon>Clostridia</taxon>
        <taxon>Eubacteriales</taxon>
        <taxon>Peptococcaceae</taxon>
        <taxon>Peptococcus</taxon>
    </lineage>
</organism>
<dbReference type="PANTHER" id="PTHR33777:SF1">
    <property type="entry name" value="UPF0045 PROTEIN ECM15"/>
    <property type="match status" value="1"/>
</dbReference>
<name>A0ABW9H1U6_9FIRM</name>
<dbReference type="NCBIfam" id="TIGR00106">
    <property type="entry name" value="MTH1187 family thiamine-binding protein"/>
    <property type="match status" value="1"/>
</dbReference>